<dbReference type="InterPro" id="IPR014825">
    <property type="entry name" value="DNA_alkylation"/>
</dbReference>
<reference evidence="1 2" key="1">
    <citation type="submission" date="2019-04" db="EMBL/GenBank/DDBJ databases">
        <title>Corynebacterium endometrii sp. nov., isolated from the uterus of a cow with endometritis.</title>
        <authorList>
            <person name="Ballas P."/>
            <person name="Ruckert C."/>
            <person name="Wagener K."/>
            <person name="Drillich M."/>
            <person name="Kaempfer P."/>
            <person name="Busse H.-J."/>
            <person name="Ehling-Schulz M."/>
        </authorList>
    </citation>
    <scope>NUCLEOTIDE SEQUENCE [LARGE SCALE GENOMIC DNA]</scope>
    <source>
        <strain evidence="1 2">LMM-1653</strain>
    </source>
</reference>
<dbReference type="AlphaFoldDB" id="A0A4P7QEZ7"/>
<dbReference type="Proteomes" id="UP000296352">
    <property type="component" value="Chromosome"/>
</dbReference>
<accession>A0A4P7QEZ7</accession>
<proteinExistence type="predicted"/>
<evidence type="ECO:0000313" key="1">
    <source>
        <dbReference type="EMBL" id="QCB28089.1"/>
    </source>
</evidence>
<dbReference type="Gene3D" id="1.25.10.90">
    <property type="match status" value="1"/>
</dbReference>
<organism evidence="1 2">
    <name type="scientific">Corynebacterium endometrii</name>
    <dbReference type="NCBI Taxonomy" id="2488819"/>
    <lineage>
        <taxon>Bacteria</taxon>
        <taxon>Bacillati</taxon>
        <taxon>Actinomycetota</taxon>
        <taxon>Actinomycetes</taxon>
        <taxon>Mycobacteriales</taxon>
        <taxon>Corynebacteriaceae</taxon>
        <taxon>Corynebacterium</taxon>
    </lineage>
</organism>
<sequence length="164" mass="18373">MMTEPCEDGYCARARAVEAVEEVLAPLADADQAFAMSAAAGRRCEFLGIPVKTRQRATRGILDRRPLDPDFVRGLWSLPEREFKYVACDHLLRQRRFPAALLPLLEELITTEPWWDTVEQLARVAARCLRYDSAAAETINDWATAGDIWLRRAASLCGSGQGLH</sequence>
<gene>
    <name evidence="1" type="ORF">CENDO_03980</name>
</gene>
<dbReference type="SUPFAM" id="SSF48371">
    <property type="entry name" value="ARM repeat"/>
    <property type="match status" value="1"/>
</dbReference>
<dbReference type="PANTHER" id="PTHR34070">
    <property type="entry name" value="ARMADILLO-TYPE FOLD"/>
    <property type="match status" value="1"/>
</dbReference>
<protein>
    <submittedName>
        <fullName evidence="1">DNA alkylation repair enzyme</fullName>
    </submittedName>
</protein>
<dbReference type="PANTHER" id="PTHR34070:SF1">
    <property type="entry name" value="DNA ALKYLATION REPAIR PROTEIN"/>
    <property type="match status" value="1"/>
</dbReference>
<keyword evidence="2" id="KW-1185">Reference proteome</keyword>
<dbReference type="KEGG" id="cee:CENDO_03980"/>
<name>A0A4P7QEZ7_9CORY</name>
<evidence type="ECO:0000313" key="2">
    <source>
        <dbReference type="Proteomes" id="UP000296352"/>
    </source>
</evidence>
<dbReference type="InterPro" id="IPR016024">
    <property type="entry name" value="ARM-type_fold"/>
</dbReference>
<dbReference type="EMBL" id="CP039247">
    <property type="protein sequence ID" value="QCB28089.1"/>
    <property type="molecule type" value="Genomic_DNA"/>
</dbReference>
<dbReference type="Pfam" id="PF08713">
    <property type="entry name" value="DNA_alkylation"/>
    <property type="match status" value="1"/>
</dbReference>
<dbReference type="RefSeq" id="WP_168707165.1">
    <property type="nucleotide sequence ID" value="NZ_CP039247.1"/>
</dbReference>